<dbReference type="PANTHER" id="PTHR10683:SF18">
    <property type="entry name" value="TRANSALDOLASE"/>
    <property type="match status" value="1"/>
</dbReference>
<accession>A0AAN8VW33</accession>
<dbReference type="EC" id="2.2.1.2" evidence="3"/>
<evidence type="ECO:0000256" key="3">
    <source>
        <dbReference type="ARBA" id="ARBA00013151"/>
    </source>
</evidence>
<dbReference type="Gene3D" id="3.20.20.70">
    <property type="entry name" value="Aldolase class I"/>
    <property type="match status" value="1"/>
</dbReference>
<dbReference type="CDD" id="cd00957">
    <property type="entry name" value="Transaldolase_TalAB"/>
    <property type="match status" value="1"/>
</dbReference>
<dbReference type="EMBL" id="JBAMMX010000008">
    <property type="protein sequence ID" value="KAK6935218.1"/>
    <property type="molecule type" value="Genomic_DNA"/>
</dbReference>
<evidence type="ECO:0000313" key="7">
    <source>
        <dbReference type="EMBL" id="KAK6935218.1"/>
    </source>
</evidence>
<proteinExistence type="inferred from homology"/>
<keyword evidence="8" id="KW-1185">Reference proteome</keyword>
<comment type="caution">
    <text evidence="7">The sequence shown here is derived from an EMBL/GenBank/DDBJ whole genome shotgun (WGS) entry which is preliminary data.</text>
</comment>
<evidence type="ECO:0000256" key="1">
    <source>
        <dbReference type="ARBA" id="ARBA00004857"/>
    </source>
</evidence>
<keyword evidence="4" id="KW-0963">Cytoplasm</keyword>
<dbReference type="Pfam" id="PF00923">
    <property type="entry name" value="TAL_FSA"/>
    <property type="match status" value="1"/>
</dbReference>
<keyword evidence="5" id="KW-0570">Pentose shunt</keyword>
<organism evidence="7 8">
    <name type="scientific">Dillenia turbinata</name>
    <dbReference type="NCBI Taxonomy" id="194707"/>
    <lineage>
        <taxon>Eukaryota</taxon>
        <taxon>Viridiplantae</taxon>
        <taxon>Streptophyta</taxon>
        <taxon>Embryophyta</taxon>
        <taxon>Tracheophyta</taxon>
        <taxon>Spermatophyta</taxon>
        <taxon>Magnoliopsida</taxon>
        <taxon>eudicotyledons</taxon>
        <taxon>Gunneridae</taxon>
        <taxon>Pentapetalae</taxon>
        <taxon>Dilleniales</taxon>
        <taxon>Dilleniaceae</taxon>
        <taxon>Dillenia</taxon>
    </lineage>
</organism>
<name>A0AAN8VW33_9MAGN</name>
<evidence type="ECO:0000256" key="5">
    <source>
        <dbReference type="ARBA" id="ARBA00023126"/>
    </source>
</evidence>
<evidence type="ECO:0000256" key="2">
    <source>
        <dbReference type="ARBA" id="ARBA00008012"/>
    </source>
</evidence>
<dbReference type="InterPro" id="IPR004730">
    <property type="entry name" value="Transaldolase_1"/>
</dbReference>
<gene>
    <name evidence="7" type="ORF">RJ641_035373</name>
</gene>
<dbReference type="GO" id="GO:0005975">
    <property type="term" value="P:carbohydrate metabolic process"/>
    <property type="evidence" value="ECO:0007669"/>
    <property type="project" value="InterPro"/>
</dbReference>
<protein>
    <recommendedName>
        <fullName evidence="3">transaldolase</fullName>
        <ecNumber evidence="3">2.2.1.2</ecNumber>
    </recommendedName>
</protein>
<dbReference type="AlphaFoldDB" id="A0AAN8VW33"/>
<dbReference type="FunFam" id="3.20.20.70:FF:000163">
    <property type="entry name" value="Transaldolase B"/>
    <property type="match status" value="1"/>
</dbReference>
<reference evidence="7 8" key="1">
    <citation type="submission" date="2023-12" db="EMBL/GenBank/DDBJ databases">
        <title>A high-quality genome assembly for Dillenia turbinata (Dilleniales).</title>
        <authorList>
            <person name="Chanderbali A."/>
        </authorList>
    </citation>
    <scope>NUCLEOTIDE SEQUENCE [LARGE SCALE GENOMIC DNA]</scope>
    <source>
        <strain evidence="7">LSX21</strain>
        <tissue evidence="7">Leaf</tissue>
    </source>
</reference>
<evidence type="ECO:0000256" key="6">
    <source>
        <dbReference type="ARBA" id="ARBA00023270"/>
    </source>
</evidence>
<dbReference type="SUPFAM" id="SSF51569">
    <property type="entry name" value="Aldolase"/>
    <property type="match status" value="1"/>
</dbReference>
<dbReference type="GO" id="GO:0004801">
    <property type="term" value="F:transaldolase activity"/>
    <property type="evidence" value="ECO:0007669"/>
    <property type="project" value="UniProtKB-EC"/>
</dbReference>
<comment type="similarity">
    <text evidence="2">Belongs to the transaldolase family. Type 1 subfamily.</text>
</comment>
<comment type="pathway">
    <text evidence="1">Carbohydrate degradation; pentose phosphate pathway; D-glyceraldehyde 3-phosphate and beta-D-fructose 6-phosphate from D-ribose 5-phosphate and D-xylulose 5-phosphate (non-oxidative stage): step 2/3.</text>
</comment>
<dbReference type="PANTHER" id="PTHR10683">
    <property type="entry name" value="TRANSALDOLASE"/>
    <property type="match status" value="1"/>
</dbReference>
<evidence type="ECO:0000313" key="8">
    <source>
        <dbReference type="Proteomes" id="UP001370490"/>
    </source>
</evidence>
<sequence length="391" mass="43077">MSLSLPSSLSSPSFQERGLRFSVRSTTPSCLVKFQRSFPSLRATNFSSSLDTGSSTELDAISSYSEIVPDTVIFDDFERFPPTAATVSSALLLGITSLPDTIFRSAVDTALANSGCSAMENLDVRLSFFFNKALVNVGADLAKMVPGRVSTEVDARLAYDTHGIVRKVHDLLKMYDDVEVPPERLLFKIPSTWQGIEASRLLESEGIQTHMTFVYSFAQAAAAAQAGASVIQIFVGRIRDWARNHSGDPEIDAALRRGEDPGLALMTKAYNYIHKYGHKSKLMAAAVRNKQDLFSLLGVDYIIAPLKILESMKQSVTLPDEKFSFVRRLSPESATHYNFTNEELKKWDQLSFASAMGPASVELLATGLEGYINQAKRVEELFGKIWPPPNV</sequence>
<evidence type="ECO:0000256" key="4">
    <source>
        <dbReference type="ARBA" id="ARBA00022490"/>
    </source>
</evidence>
<dbReference type="GO" id="GO:0006098">
    <property type="term" value="P:pentose-phosphate shunt"/>
    <property type="evidence" value="ECO:0007669"/>
    <property type="project" value="UniProtKB-KW"/>
</dbReference>
<keyword evidence="6" id="KW-0704">Schiff base</keyword>
<dbReference type="InterPro" id="IPR001585">
    <property type="entry name" value="TAL/FSA"/>
</dbReference>
<dbReference type="InterPro" id="IPR013785">
    <property type="entry name" value="Aldolase_TIM"/>
</dbReference>
<dbReference type="Proteomes" id="UP001370490">
    <property type="component" value="Unassembled WGS sequence"/>
</dbReference>
<dbReference type="GO" id="GO:0005737">
    <property type="term" value="C:cytoplasm"/>
    <property type="evidence" value="ECO:0007669"/>
    <property type="project" value="InterPro"/>
</dbReference>